<dbReference type="Gene3D" id="1.10.1740.10">
    <property type="match status" value="1"/>
</dbReference>
<reference evidence="3" key="2">
    <citation type="journal article" date="2021" name="Microbiome">
        <title>Successional dynamics and alternative stable states in a saline activated sludge microbial community over 9 years.</title>
        <authorList>
            <person name="Wang Y."/>
            <person name="Ye J."/>
            <person name="Ju F."/>
            <person name="Liu L."/>
            <person name="Boyd J.A."/>
            <person name="Deng Y."/>
            <person name="Parks D.H."/>
            <person name="Jiang X."/>
            <person name="Yin X."/>
            <person name="Woodcroft B.J."/>
            <person name="Tyson G.W."/>
            <person name="Hugenholtz P."/>
            <person name="Polz M.F."/>
            <person name="Zhang T."/>
        </authorList>
    </citation>
    <scope>NUCLEOTIDE SEQUENCE</scope>
    <source>
        <strain evidence="3">HKST-UBA02</strain>
    </source>
</reference>
<dbReference type="GO" id="GO:0006355">
    <property type="term" value="P:regulation of DNA-templated transcription"/>
    <property type="evidence" value="ECO:0007669"/>
    <property type="project" value="InterPro"/>
</dbReference>
<evidence type="ECO:0000313" key="3">
    <source>
        <dbReference type="EMBL" id="MCA9757382.1"/>
    </source>
</evidence>
<dbReference type="Gene3D" id="1.10.10.10">
    <property type="entry name" value="Winged helix-like DNA-binding domain superfamily/Winged helix DNA-binding domain"/>
    <property type="match status" value="1"/>
</dbReference>
<dbReference type="InterPro" id="IPR016032">
    <property type="entry name" value="Sig_transdc_resp-reg_C-effctor"/>
</dbReference>
<feature type="region of interest" description="Disordered" evidence="1">
    <location>
        <begin position="176"/>
        <end position="214"/>
    </location>
</feature>
<dbReference type="SUPFAM" id="SSF46894">
    <property type="entry name" value="C-terminal effector domain of the bipartite response regulators"/>
    <property type="match status" value="1"/>
</dbReference>
<feature type="compositionally biased region" description="Basic and acidic residues" evidence="1">
    <location>
        <begin position="184"/>
        <end position="214"/>
    </location>
</feature>
<dbReference type="AlphaFoldDB" id="A0A956NDM3"/>
<comment type="caution">
    <text evidence="3">The sequence shown here is derived from an EMBL/GenBank/DDBJ whole genome shotgun (WGS) entry which is preliminary data.</text>
</comment>
<dbReference type="Proteomes" id="UP000739538">
    <property type="component" value="Unassembled WGS sequence"/>
</dbReference>
<evidence type="ECO:0000256" key="1">
    <source>
        <dbReference type="SAM" id="MobiDB-lite"/>
    </source>
</evidence>
<dbReference type="PROSITE" id="PS00622">
    <property type="entry name" value="HTH_LUXR_1"/>
    <property type="match status" value="1"/>
</dbReference>
<organism evidence="3 4">
    <name type="scientific">Eiseniibacteriota bacterium</name>
    <dbReference type="NCBI Taxonomy" id="2212470"/>
    <lineage>
        <taxon>Bacteria</taxon>
        <taxon>Candidatus Eiseniibacteriota</taxon>
    </lineage>
</organism>
<proteinExistence type="predicted"/>
<feature type="domain" description="HTH luxR-type" evidence="2">
    <location>
        <begin position="136"/>
        <end position="163"/>
    </location>
</feature>
<sequence>MNVRFLEYYPDLVRTARHGGLDLEDAEEIAQDALVLLVQKAASREVQVLSTDSIQNRGGQVRSLRGWLRDVLALLLKNRIRYRIRHYSPLQPLDASNAIALETTADREVQLMAFGERVFSLLQEDEAELLRLDLLGFRSHEISSRMGIPASTVRVRKKRLLDRLRQDSTLLEFADVLGRGPGPESRDRCSPSEARRGDEAQHGGEAERSRHVVS</sequence>
<evidence type="ECO:0000313" key="4">
    <source>
        <dbReference type="Proteomes" id="UP000739538"/>
    </source>
</evidence>
<accession>A0A956NDM3</accession>
<reference evidence="3" key="1">
    <citation type="submission" date="2020-04" db="EMBL/GenBank/DDBJ databases">
        <authorList>
            <person name="Zhang T."/>
        </authorList>
    </citation>
    <scope>NUCLEOTIDE SEQUENCE</scope>
    <source>
        <strain evidence="3">HKST-UBA02</strain>
    </source>
</reference>
<name>A0A956NDM3_UNCEI</name>
<evidence type="ECO:0000259" key="2">
    <source>
        <dbReference type="PROSITE" id="PS00622"/>
    </source>
</evidence>
<dbReference type="GO" id="GO:0003677">
    <property type="term" value="F:DNA binding"/>
    <property type="evidence" value="ECO:0007669"/>
    <property type="project" value="InterPro"/>
</dbReference>
<protein>
    <submittedName>
        <fullName evidence="3">Sigma-70 family RNA polymerase sigma factor</fullName>
    </submittedName>
</protein>
<dbReference type="EMBL" id="JAGQHS010000096">
    <property type="protein sequence ID" value="MCA9757382.1"/>
    <property type="molecule type" value="Genomic_DNA"/>
</dbReference>
<dbReference type="InterPro" id="IPR000792">
    <property type="entry name" value="Tscrpt_reg_LuxR_C"/>
</dbReference>
<gene>
    <name evidence="3" type="ORF">KDA27_16380</name>
</gene>
<dbReference type="InterPro" id="IPR036388">
    <property type="entry name" value="WH-like_DNA-bd_sf"/>
</dbReference>